<evidence type="ECO:0000313" key="2">
    <source>
        <dbReference type="EMBL" id="KOY51051.1"/>
    </source>
</evidence>
<gene>
    <name evidence="2" type="ORF">I602_611</name>
    <name evidence="3" type="ORF">SAMN05444353_1172</name>
</gene>
<evidence type="ECO:0000313" key="4">
    <source>
        <dbReference type="Proteomes" id="UP000037716"/>
    </source>
</evidence>
<dbReference type="PATRIC" id="fig|1300348.6.peg.610"/>
<keyword evidence="1" id="KW-0732">Signal</keyword>
<dbReference type="RefSeq" id="WP_053973279.1">
    <property type="nucleotide sequence ID" value="NZ_FNUE01000001.1"/>
</dbReference>
<dbReference type="Pfam" id="PF09697">
    <property type="entry name" value="Porph_ging"/>
    <property type="match status" value="1"/>
</dbReference>
<dbReference type="EMBL" id="FNUE01000001">
    <property type="protein sequence ID" value="SEE19836.1"/>
    <property type="molecule type" value="Genomic_DNA"/>
</dbReference>
<dbReference type="AlphaFoldDB" id="A0A0M9CEJ7"/>
<dbReference type="Proteomes" id="UP000183071">
    <property type="component" value="Unassembled WGS sequence"/>
</dbReference>
<name>A0A0M9CEJ7_9FLAO</name>
<dbReference type="EMBL" id="LGBR01000001">
    <property type="protein sequence ID" value="KOY51051.1"/>
    <property type="molecule type" value="Genomic_DNA"/>
</dbReference>
<organism evidence="2 4">
    <name type="scientific">Polaribacter dokdonensis DSW-5</name>
    <dbReference type="NCBI Taxonomy" id="1300348"/>
    <lineage>
        <taxon>Bacteria</taxon>
        <taxon>Pseudomonadati</taxon>
        <taxon>Bacteroidota</taxon>
        <taxon>Flavobacteriia</taxon>
        <taxon>Flavobacteriales</taxon>
        <taxon>Flavobacteriaceae</taxon>
    </lineage>
</organism>
<protein>
    <submittedName>
        <fullName evidence="3">GLPGLI family protein</fullName>
    </submittedName>
    <submittedName>
        <fullName evidence="2">Porph_ging domain containing protein</fullName>
    </submittedName>
</protein>
<reference evidence="2 4" key="1">
    <citation type="submission" date="2015-07" db="EMBL/GenBank/DDBJ databases">
        <title>Genome of Polaribacter dokdonenesis DSW-5, isolated from seawater off Dokdo in Korea.</title>
        <authorList>
            <person name="Yoon K."/>
            <person name="Song J.Y."/>
            <person name="Kim J.F."/>
        </authorList>
    </citation>
    <scope>NUCLEOTIDE SEQUENCE [LARGE SCALE GENOMIC DNA]</scope>
    <source>
        <strain evidence="2 4">DSW-5</strain>
    </source>
</reference>
<accession>A0A0M9CEJ7</accession>
<feature type="chain" id="PRO_5005832877" evidence="1">
    <location>
        <begin position="19"/>
        <end position="280"/>
    </location>
</feature>
<dbReference type="InterPro" id="IPR005901">
    <property type="entry name" value="GLPGLI"/>
</dbReference>
<evidence type="ECO:0000313" key="5">
    <source>
        <dbReference type="Proteomes" id="UP000183071"/>
    </source>
</evidence>
<proteinExistence type="predicted"/>
<feature type="signal peptide" evidence="1">
    <location>
        <begin position="1"/>
        <end position="18"/>
    </location>
</feature>
<dbReference type="OrthoDB" id="1068986at2"/>
<dbReference type="STRING" id="1300348.I602_611"/>
<dbReference type="Proteomes" id="UP000037716">
    <property type="component" value="Unassembled WGS sequence"/>
</dbReference>
<dbReference type="NCBIfam" id="TIGR01200">
    <property type="entry name" value="GLPGLI"/>
    <property type="match status" value="1"/>
</dbReference>
<comment type="caution">
    <text evidence="2">The sequence shown here is derived from an EMBL/GenBank/DDBJ whole genome shotgun (WGS) entry which is preliminary data.</text>
</comment>
<evidence type="ECO:0000256" key="1">
    <source>
        <dbReference type="SAM" id="SignalP"/>
    </source>
</evidence>
<keyword evidence="5" id="KW-1185">Reference proteome</keyword>
<reference evidence="3 5" key="2">
    <citation type="submission" date="2016-10" db="EMBL/GenBank/DDBJ databases">
        <authorList>
            <person name="Varghese N."/>
            <person name="Submissions S."/>
        </authorList>
    </citation>
    <scope>NUCLEOTIDE SEQUENCE [LARGE SCALE GENOMIC DNA]</scope>
    <source>
        <strain evidence="3 5">DSW-5</strain>
    </source>
</reference>
<evidence type="ECO:0000313" key="3">
    <source>
        <dbReference type="EMBL" id="SEE19836.1"/>
    </source>
</evidence>
<sequence length="280" mass="31481">MKAILTGLMLLFVATISAQNFSGRATYKTSRKSTIKFGENQKGITDKMQEELKKRMQKMNQKTFILEFDKTTSIYKEDVKLDNPNPQARRGGVMVMSFGGSGSTDIYFKNIKNQKFANKTAIMGKPFLVKDKLKKINWELSSETKNIGMYTCYKATATEEVENIKISMINGESKETKTKETITTTAWYTTQVPISNGPKDYQGLPGLILEINDGKNLIVCTEIVLNPEKPVVIVEPTKGKVVNQKKFSKIQKEKSDEMMEKMRSRNGVDLGNGIQIKMGG</sequence>